<proteinExistence type="predicted"/>
<gene>
    <name evidence="2" type="ORF">GCM10011358_32160</name>
</gene>
<protein>
    <recommendedName>
        <fullName evidence="4">ABC transporter substrate-binding protein</fullName>
    </recommendedName>
</protein>
<sequence>MFRPENPIPSIRALAVLALAVIVSACSQPDFGPTFPEDAKALRADNFECCFEPEKFYPAPVAKLATALGNQFGVKASELAYGDFEESSYPGKLTGKADAEAAILSRLRPLDILVIGNTSHQLGRLMPGRFSHAFVYVGTEAEMRAAGYWNLPEIVPYHDEIRAGKTMIQSVSPAVELTRPSDAFEVDRVLAMRPRLSPGERRDAVRRLFSQMGQPFNFGLSIDPNNESFVCTGLVDYAMPSVGLTRRVVYGEPTILPDDLAAQAIRGEGLDIVVYVLGNDGPGFAYRSTYALMVDIAAYWGIPGTPSAPRSMR</sequence>
<dbReference type="SUPFAM" id="SSF54001">
    <property type="entry name" value="Cysteine proteinases"/>
    <property type="match status" value="1"/>
</dbReference>
<evidence type="ECO:0000256" key="1">
    <source>
        <dbReference type="SAM" id="SignalP"/>
    </source>
</evidence>
<reference evidence="3" key="1">
    <citation type="journal article" date="2019" name="Int. J. Syst. Evol. Microbiol.">
        <title>The Global Catalogue of Microorganisms (GCM) 10K type strain sequencing project: providing services to taxonomists for standard genome sequencing and annotation.</title>
        <authorList>
            <consortium name="The Broad Institute Genomics Platform"/>
            <consortium name="The Broad Institute Genome Sequencing Center for Infectious Disease"/>
            <person name="Wu L."/>
            <person name="Ma J."/>
        </authorList>
    </citation>
    <scope>NUCLEOTIDE SEQUENCE [LARGE SCALE GENOMIC DNA]</scope>
    <source>
        <strain evidence="3">CGMCC 1.12922</strain>
    </source>
</reference>
<feature type="chain" id="PRO_5046696078" description="ABC transporter substrate-binding protein" evidence="1">
    <location>
        <begin position="26"/>
        <end position="313"/>
    </location>
</feature>
<name>A0ABQ1QXC9_9RHOB</name>
<evidence type="ECO:0000313" key="2">
    <source>
        <dbReference type="EMBL" id="GGD46066.1"/>
    </source>
</evidence>
<dbReference type="Gene3D" id="3.90.1720.10">
    <property type="entry name" value="endopeptidase domain like (from Nostoc punctiforme)"/>
    <property type="match status" value="1"/>
</dbReference>
<feature type="signal peptide" evidence="1">
    <location>
        <begin position="1"/>
        <end position="25"/>
    </location>
</feature>
<evidence type="ECO:0000313" key="3">
    <source>
        <dbReference type="Proteomes" id="UP000617355"/>
    </source>
</evidence>
<dbReference type="InterPro" id="IPR038765">
    <property type="entry name" value="Papain-like_cys_pep_sf"/>
</dbReference>
<organism evidence="2 3">
    <name type="scientific">Sinisalibacter lacisalsi</name>
    <dbReference type="NCBI Taxonomy" id="1526570"/>
    <lineage>
        <taxon>Bacteria</taxon>
        <taxon>Pseudomonadati</taxon>
        <taxon>Pseudomonadota</taxon>
        <taxon>Alphaproteobacteria</taxon>
        <taxon>Rhodobacterales</taxon>
        <taxon>Roseobacteraceae</taxon>
        <taxon>Sinisalibacter</taxon>
    </lineage>
</organism>
<keyword evidence="1" id="KW-0732">Signal</keyword>
<accession>A0ABQ1QXC9</accession>
<dbReference type="Proteomes" id="UP000617355">
    <property type="component" value="Unassembled WGS sequence"/>
</dbReference>
<dbReference type="RefSeq" id="WP_188529767.1">
    <property type="nucleotide sequence ID" value="NZ_BMGI01000006.1"/>
</dbReference>
<keyword evidence="3" id="KW-1185">Reference proteome</keyword>
<evidence type="ECO:0008006" key="4">
    <source>
        <dbReference type="Google" id="ProtNLM"/>
    </source>
</evidence>
<dbReference type="EMBL" id="BMGI01000006">
    <property type="protein sequence ID" value="GGD46066.1"/>
    <property type="molecule type" value="Genomic_DNA"/>
</dbReference>
<dbReference type="PROSITE" id="PS51257">
    <property type="entry name" value="PROKAR_LIPOPROTEIN"/>
    <property type="match status" value="1"/>
</dbReference>
<comment type="caution">
    <text evidence="2">The sequence shown here is derived from an EMBL/GenBank/DDBJ whole genome shotgun (WGS) entry which is preliminary data.</text>
</comment>